<evidence type="ECO:0000259" key="6">
    <source>
        <dbReference type="Pfam" id="PF00749"/>
    </source>
</evidence>
<dbReference type="EMBL" id="AUZZ01010490">
    <property type="protein sequence ID" value="EQD29789.1"/>
    <property type="molecule type" value="Genomic_DNA"/>
</dbReference>
<keyword evidence="5 7" id="KW-0030">Aminoacyl-tRNA synthetase</keyword>
<dbReference type="AlphaFoldDB" id="T0ZM29"/>
<evidence type="ECO:0000256" key="5">
    <source>
        <dbReference type="ARBA" id="ARBA00023146"/>
    </source>
</evidence>
<evidence type="ECO:0000256" key="4">
    <source>
        <dbReference type="ARBA" id="ARBA00022917"/>
    </source>
</evidence>
<gene>
    <name evidence="7" type="ORF">B2A_14442</name>
</gene>
<dbReference type="GO" id="GO:0006412">
    <property type="term" value="P:translation"/>
    <property type="evidence" value="ECO:0007669"/>
    <property type="project" value="UniProtKB-KW"/>
</dbReference>
<dbReference type="GO" id="GO:0005829">
    <property type="term" value="C:cytosol"/>
    <property type="evidence" value="ECO:0007669"/>
    <property type="project" value="TreeGrafter"/>
</dbReference>
<dbReference type="GO" id="GO:0043604">
    <property type="term" value="P:amide biosynthetic process"/>
    <property type="evidence" value="ECO:0007669"/>
    <property type="project" value="TreeGrafter"/>
</dbReference>
<reference evidence="7" key="1">
    <citation type="submission" date="2013-08" db="EMBL/GenBank/DDBJ databases">
        <authorList>
            <person name="Mendez C."/>
            <person name="Richter M."/>
            <person name="Ferrer M."/>
            <person name="Sanchez J."/>
        </authorList>
    </citation>
    <scope>NUCLEOTIDE SEQUENCE</scope>
</reference>
<keyword evidence="3" id="KW-0067">ATP-binding</keyword>
<organism evidence="7">
    <name type="scientific">mine drainage metagenome</name>
    <dbReference type="NCBI Taxonomy" id="410659"/>
    <lineage>
        <taxon>unclassified sequences</taxon>
        <taxon>metagenomes</taxon>
        <taxon>ecological metagenomes</taxon>
    </lineage>
</organism>
<feature type="domain" description="Glutamyl/glutaminyl-tRNA synthetase class Ib catalytic" evidence="6">
    <location>
        <begin position="1"/>
        <end position="184"/>
    </location>
</feature>
<protein>
    <submittedName>
        <fullName evidence="7">Glutaminyl-tRNA synthetase</fullName>
        <ecNumber evidence="7">6.1.1.17</ecNumber>
    </submittedName>
</protein>
<evidence type="ECO:0000256" key="1">
    <source>
        <dbReference type="ARBA" id="ARBA00022598"/>
    </source>
</evidence>
<dbReference type="PANTHER" id="PTHR43097:SF5">
    <property type="entry name" value="GLUTAMATE--TRNA LIGASE"/>
    <property type="match status" value="1"/>
</dbReference>
<name>T0ZM29_9ZZZZ</name>
<dbReference type="Gene3D" id="3.40.50.620">
    <property type="entry name" value="HUPs"/>
    <property type="match status" value="1"/>
</dbReference>
<dbReference type="Pfam" id="PF00749">
    <property type="entry name" value="tRNA-synt_1c"/>
    <property type="match status" value="1"/>
</dbReference>
<proteinExistence type="predicted"/>
<dbReference type="SUPFAM" id="SSF52374">
    <property type="entry name" value="Nucleotidylyl transferase"/>
    <property type="match status" value="1"/>
</dbReference>
<keyword evidence="2" id="KW-0547">Nucleotide-binding</keyword>
<sequence>DTNPIDEKREYVDAFKNDLEWLKIRYDGEYYASDSIEEVYRYGELAIESGNAYACWCSKEKMSNDRWNSVECEHRSIPAPESLSIFKDMAYKKTEREGAAIRLKLDMESQNTAMRDPIIFRRVNYPHYRHGDKYRLWPKYEFNTPIMDSIHGITHAIRSKEYELRDEMYDVVLDILSLRKPVLHS</sequence>
<dbReference type="Gene3D" id="3.90.800.10">
    <property type="entry name" value="Glutamyl-tRNA Synthetase, Domain 3"/>
    <property type="match status" value="1"/>
</dbReference>
<evidence type="ECO:0000256" key="2">
    <source>
        <dbReference type="ARBA" id="ARBA00022741"/>
    </source>
</evidence>
<dbReference type="InterPro" id="IPR050132">
    <property type="entry name" value="Gln/Glu-tRNA_Ligase"/>
</dbReference>
<dbReference type="GO" id="GO:0043039">
    <property type="term" value="P:tRNA aminoacylation"/>
    <property type="evidence" value="ECO:0007669"/>
    <property type="project" value="InterPro"/>
</dbReference>
<reference evidence="7" key="2">
    <citation type="journal article" date="2014" name="ISME J.">
        <title>Microbial stratification in low pH oxic and suboxic macroscopic growths along an acid mine drainage.</title>
        <authorList>
            <person name="Mendez-Garcia C."/>
            <person name="Mesa V."/>
            <person name="Sprenger R.R."/>
            <person name="Richter M."/>
            <person name="Diez M.S."/>
            <person name="Solano J."/>
            <person name="Bargiela R."/>
            <person name="Golyshina O.V."/>
            <person name="Manteca A."/>
            <person name="Ramos J.L."/>
            <person name="Gallego J.R."/>
            <person name="Llorente I."/>
            <person name="Martins Dos Santos V.A."/>
            <person name="Jensen O.N."/>
            <person name="Pelaez A.I."/>
            <person name="Sanchez J."/>
            <person name="Ferrer M."/>
        </authorList>
    </citation>
    <scope>NUCLEOTIDE SEQUENCE</scope>
</reference>
<accession>T0ZM29</accession>
<keyword evidence="1 7" id="KW-0436">Ligase</keyword>
<comment type="caution">
    <text evidence="7">The sequence shown here is derived from an EMBL/GenBank/DDBJ whole genome shotgun (WGS) entry which is preliminary data.</text>
</comment>
<feature type="non-terminal residue" evidence="7">
    <location>
        <position position="185"/>
    </location>
</feature>
<keyword evidence="4" id="KW-0648">Protein biosynthesis</keyword>
<dbReference type="PANTHER" id="PTHR43097">
    <property type="entry name" value="GLUTAMINE-TRNA LIGASE"/>
    <property type="match status" value="1"/>
</dbReference>
<dbReference type="EC" id="6.1.1.17" evidence="7"/>
<evidence type="ECO:0000256" key="3">
    <source>
        <dbReference type="ARBA" id="ARBA00022840"/>
    </source>
</evidence>
<evidence type="ECO:0000313" key="7">
    <source>
        <dbReference type="EMBL" id="EQD29789.1"/>
    </source>
</evidence>
<dbReference type="GO" id="GO:0004818">
    <property type="term" value="F:glutamate-tRNA ligase activity"/>
    <property type="evidence" value="ECO:0007669"/>
    <property type="project" value="UniProtKB-EC"/>
</dbReference>
<dbReference type="GO" id="GO:0005524">
    <property type="term" value="F:ATP binding"/>
    <property type="evidence" value="ECO:0007669"/>
    <property type="project" value="UniProtKB-KW"/>
</dbReference>
<dbReference type="InterPro" id="IPR014729">
    <property type="entry name" value="Rossmann-like_a/b/a_fold"/>
</dbReference>
<feature type="non-terminal residue" evidence="7">
    <location>
        <position position="1"/>
    </location>
</feature>
<dbReference type="InterPro" id="IPR020058">
    <property type="entry name" value="Glu/Gln-tRNA-synth_Ib_cat-dom"/>
</dbReference>